<keyword evidence="1" id="KW-1133">Transmembrane helix</keyword>
<dbReference type="RefSeq" id="WP_296950539.1">
    <property type="nucleotide sequence ID" value="NZ_LT599021.1"/>
</dbReference>
<accession>A0A212JYX6</accession>
<dbReference type="AlphaFoldDB" id="A0A212JYX6"/>
<dbReference type="NCBIfam" id="NF007458">
    <property type="entry name" value="PRK10030.1"/>
    <property type="match status" value="1"/>
</dbReference>
<gene>
    <name evidence="2" type="ORF">KL86DYS2_12645</name>
</gene>
<protein>
    <recommendedName>
        <fullName evidence="3">Peptidoglycan peptidase</fullName>
    </recommendedName>
</protein>
<keyword evidence="1" id="KW-0472">Membrane</keyword>
<keyword evidence="1" id="KW-0812">Transmembrane</keyword>
<evidence type="ECO:0000256" key="1">
    <source>
        <dbReference type="SAM" id="Phobius"/>
    </source>
</evidence>
<dbReference type="SUPFAM" id="SSF54001">
    <property type="entry name" value="Cysteine proteinases"/>
    <property type="match status" value="1"/>
</dbReference>
<name>A0A212JYX6_9BACT</name>
<dbReference type="Gene3D" id="3.90.1720.10">
    <property type="entry name" value="endopeptidase domain like (from Nostoc punctiforme)"/>
    <property type="match status" value="1"/>
</dbReference>
<dbReference type="Pfam" id="PF05708">
    <property type="entry name" value="Peptidase_C92"/>
    <property type="match status" value="1"/>
</dbReference>
<evidence type="ECO:0008006" key="3">
    <source>
        <dbReference type="Google" id="ProtNLM"/>
    </source>
</evidence>
<dbReference type="EMBL" id="FLUL01000001">
    <property type="protein sequence ID" value="SBW04623.1"/>
    <property type="molecule type" value="Genomic_DNA"/>
</dbReference>
<reference evidence="2" key="1">
    <citation type="submission" date="2016-04" db="EMBL/GenBank/DDBJ databases">
        <authorList>
            <person name="Evans L.H."/>
            <person name="Alamgir A."/>
            <person name="Owens N."/>
            <person name="Weber N.D."/>
            <person name="Virtaneva K."/>
            <person name="Barbian K."/>
            <person name="Babar A."/>
            <person name="Rosenke K."/>
        </authorList>
    </citation>
    <scope>NUCLEOTIDE SEQUENCE</scope>
    <source>
        <strain evidence="2">86-2</strain>
    </source>
</reference>
<feature type="transmembrane region" description="Helical" evidence="1">
    <location>
        <begin position="7"/>
        <end position="25"/>
    </location>
</feature>
<organism evidence="2">
    <name type="scientific">uncultured Dysgonomonas sp</name>
    <dbReference type="NCBI Taxonomy" id="206096"/>
    <lineage>
        <taxon>Bacteria</taxon>
        <taxon>Pseudomonadati</taxon>
        <taxon>Bacteroidota</taxon>
        <taxon>Bacteroidia</taxon>
        <taxon>Bacteroidales</taxon>
        <taxon>Dysgonomonadaceae</taxon>
        <taxon>Dysgonomonas</taxon>
        <taxon>environmental samples</taxon>
    </lineage>
</organism>
<dbReference type="InterPro" id="IPR024453">
    <property type="entry name" value="Peptidase_C92"/>
</dbReference>
<sequence>MRKAKIISLIFSIFFILGLCAYYFYPSTTVSTDKAKATREEQIEDGDIIFQTSLSAQSEAIQQATNSKYSHCGIIYKNNGRFYVYEAAETVKLTPLDEWVAKGKDGHYVIKRLRIANQILTFNTLKKMKEEGAKLLGKSYDSAFDWSDEKIYCSELVWKIYKRGAEVEVGKLQYLRDFDLTGEEVEQKLKERYGDKIPKDEIVISPASIFNSSMLETVISHTL</sequence>
<dbReference type="InterPro" id="IPR038765">
    <property type="entry name" value="Papain-like_cys_pep_sf"/>
</dbReference>
<proteinExistence type="predicted"/>
<evidence type="ECO:0000313" key="2">
    <source>
        <dbReference type="EMBL" id="SBW04623.1"/>
    </source>
</evidence>